<dbReference type="GO" id="GO:0004370">
    <property type="term" value="F:glycerol kinase activity"/>
    <property type="evidence" value="ECO:0007669"/>
    <property type="project" value="UniProtKB-EC"/>
</dbReference>
<feature type="binding site" evidence="7">
    <location>
        <position position="309"/>
    </location>
    <ligand>
        <name>ATP</name>
        <dbReference type="ChEBI" id="CHEBI:30616"/>
    </ligand>
</feature>
<dbReference type="InterPro" id="IPR043129">
    <property type="entry name" value="ATPase_NBD"/>
</dbReference>
<feature type="binding site" evidence="7">
    <location>
        <position position="266"/>
    </location>
    <ligand>
        <name>ADP</name>
        <dbReference type="ChEBI" id="CHEBI:456216"/>
    </ligand>
</feature>
<evidence type="ECO:0000256" key="3">
    <source>
        <dbReference type="ARBA" id="ARBA00022741"/>
    </source>
</evidence>
<feature type="binding site" evidence="7">
    <location>
        <position position="410"/>
    </location>
    <ligand>
        <name>ADP</name>
        <dbReference type="ChEBI" id="CHEBI:456216"/>
    </ligand>
</feature>
<feature type="binding site" evidence="7">
    <location>
        <position position="134"/>
    </location>
    <ligand>
        <name>glycerol</name>
        <dbReference type="ChEBI" id="CHEBI:17754"/>
    </ligand>
</feature>
<comment type="pathway">
    <text evidence="7">Polyol metabolism; glycerol degradation via glycerol kinase pathway; sn-glycerol 3-phosphate from glycerol: step 1/1.</text>
</comment>
<feature type="binding site" evidence="7">
    <location>
        <position position="83"/>
    </location>
    <ligand>
        <name>glycerol</name>
        <dbReference type="ChEBI" id="CHEBI:17754"/>
    </ligand>
</feature>
<feature type="binding site" evidence="7">
    <location>
        <position position="12"/>
    </location>
    <ligand>
        <name>ADP</name>
        <dbReference type="ChEBI" id="CHEBI:456216"/>
    </ligand>
</feature>
<dbReference type="InterPro" id="IPR018485">
    <property type="entry name" value="FGGY_C"/>
</dbReference>
<feature type="domain" description="Carbohydrate kinase FGGY C-terminal" evidence="10">
    <location>
        <begin position="261"/>
        <end position="449"/>
    </location>
</feature>
<evidence type="ECO:0000256" key="1">
    <source>
        <dbReference type="ARBA" id="ARBA00009156"/>
    </source>
</evidence>
<evidence type="ECO:0000256" key="8">
    <source>
        <dbReference type="RuleBase" id="RU003733"/>
    </source>
</evidence>
<dbReference type="Pfam" id="PF02782">
    <property type="entry name" value="FGGY_C"/>
    <property type="match status" value="1"/>
</dbReference>
<dbReference type="PANTHER" id="PTHR10196:SF69">
    <property type="entry name" value="GLYCEROL KINASE"/>
    <property type="match status" value="1"/>
</dbReference>
<dbReference type="PIRSF" id="PIRSF000538">
    <property type="entry name" value="GlpK"/>
    <property type="match status" value="1"/>
</dbReference>
<comment type="activity regulation">
    <text evidence="7">Activated by phosphorylation and inhibited by fructose 1,6-bisphosphate (FBP).</text>
</comment>
<keyword evidence="5 7" id="KW-0319">Glycerol metabolism</keyword>
<accession>A0ABS2QVI8</accession>
<keyword evidence="2 7" id="KW-0808">Transferase</keyword>
<comment type="PTM">
    <text evidence="7">The phosphoenolpyruvate-dependent sugar phosphotransferase system (PTS), including enzyme I, and histidine-containing protein (HPr) are required for the phosphorylation, which leads to the activation of the enzyme.</text>
</comment>
<evidence type="ECO:0000256" key="7">
    <source>
        <dbReference type="HAMAP-Rule" id="MF_00186"/>
    </source>
</evidence>
<dbReference type="HAMAP" id="MF_00186">
    <property type="entry name" value="Glycerol_kin"/>
    <property type="match status" value="1"/>
</dbReference>
<evidence type="ECO:0000259" key="10">
    <source>
        <dbReference type="Pfam" id="PF02782"/>
    </source>
</evidence>
<comment type="catalytic activity">
    <reaction evidence="7">
        <text>glycerol + ATP = sn-glycerol 3-phosphate + ADP + H(+)</text>
        <dbReference type="Rhea" id="RHEA:21644"/>
        <dbReference type="ChEBI" id="CHEBI:15378"/>
        <dbReference type="ChEBI" id="CHEBI:17754"/>
        <dbReference type="ChEBI" id="CHEBI:30616"/>
        <dbReference type="ChEBI" id="CHEBI:57597"/>
        <dbReference type="ChEBI" id="CHEBI:456216"/>
        <dbReference type="EC" id="2.7.1.30"/>
    </reaction>
</comment>
<name>A0ABS2QVI8_9BACI</name>
<feature type="binding site" evidence="7">
    <location>
        <position position="245"/>
    </location>
    <ligand>
        <name>glycerol</name>
        <dbReference type="ChEBI" id="CHEBI:17754"/>
    </ligand>
</feature>
<keyword evidence="4 7" id="KW-0418">Kinase</keyword>
<feature type="binding site" evidence="7">
    <location>
        <position position="12"/>
    </location>
    <ligand>
        <name>sn-glycerol 3-phosphate</name>
        <dbReference type="ChEBI" id="CHEBI:57597"/>
    </ligand>
</feature>
<feature type="binding site" evidence="7">
    <location>
        <position position="244"/>
    </location>
    <ligand>
        <name>glycerol</name>
        <dbReference type="ChEBI" id="CHEBI:17754"/>
    </ligand>
</feature>
<evidence type="ECO:0000259" key="9">
    <source>
        <dbReference type="Pfam" id="PF00370"/>
    </source>
</evidence>
<feature type="binding site" evidence="7">
    <location>
        <position position="414"/>
    </location>
    <ligand>
        <name>ADP</name>
        <dbReference type="ChEBI" id="CHEBI:456216"/>
    </ligand>
</feature>
<evidence type="ECO:0000256" key="4">
    <source>
        <dbReference type="ARBA" id="ARBA00022777"/>
    </source>
</evidence>
<feature type="binding site" evidence="7">
    <location>
        <position position="313"/>
    </location>
    <ligand>
        <name>ATP</name>
        <dbReference type="ChEBI" id="CHEBI:30616"/>
    </ligand>
</feature>
<feature type="binding site" evidence="7">
    <location>
        <position position="13"/>
    </location>
    <ligand>
        <name>ATP</name>
        <dbReference type="ChEBI" id="CHEBI:30616"/>
    </ligand>
</feature>
<comment type="similarity">
    <text evidence="1 7 8">Belongs to the FGGY kinase family.</text>
</comment>
<evidence type="ECO:0000256" key="5">
    <source>
        <dbReference type="ARBA" id="ARBA00022798"/>
    </source>
</evidence>
<feature type="binding site" evidence="7">
    <location>
        <position position="14"/>
    </location>
    <ligand>
        <name>ATP</name>
        <dbReference type="ChEBI" id="CHEBI:30616"/>
    </ligand>
</feature>
<protein>
    <recommendedName>
        <fullName evidence="7">Glycerol kinase</fullName>
        <ecNumber evidence="7">2.7.1.30</ecNumber>
    </recommendedName>
    <alternativeName>
        <fullName evidence="7">ATP:glycerol 3-phosphotransferase</fullName>
    </alternativeName>
    <alternativeName>
        <fullName evidence="7">Glycerokinase</fullName>
        <shortName evidence="7">GK</shortName>
    </alternativeName>
</protein>
<comment type="caution">
    <text evidence="11">The sequence shown here is derived from an EMBL/GenBank/DDBJ whole genome shotgun (WGS) entry which is preliminary data.</text>
</comment>
<dbReference type="CDD" id="cd07786">
    <property type="entry name" value="FGGY_EcGK_like"/>
    <property type="match status" value="1"/>
</dbReference>
<dbReference type="InterPro" id="IPR018484">
    <property type="entry name" value="FGGY_N"/>
</dbReference>
<feature type="binding site" evidence="7">
    <location>
        <position position="266"/>
    </location>
    <ligand>
        <name>ATP</name>
        <dbReference type="ChEBI" id="CHEBI:30616"/>
    </ligand>
</feature>
<organism evidence="11 12">
    <name type="scientific">Priestia iocasae</name>
    <dbReference type="NCBI Taxonomy" id="2291674"/>
    <lineage>
        <taxon>Bacteria</taxon>
        <taxon>Bacillati</taxon>
        <taxon>Bacillota</taxon>
        <taxon>Bacilli</taxon>
        <taxon>Bacillales</taxon>
        <taxon>Bacillaceae</taxon>
        <taxon>Priestia</taxon>
    </lineage>
</organism>
<keyword evidence="6 7" id="KW-0067">ATP-binding</keyword>
<keyword evidence="7" id="KW-0597">Phosphoprotein</keyword>
<keyword evidence="3 7" id="KW-0547">Nucleotide-binding</keyword>
<gene>
    <name evidence="7" type="primary">glpK</name>
    <name evidence="11" type="ORF">JOC83_001585</name>
</gene>
<evidence type="ECO:0000313" key="11">
    <source>
        <dbReference type="EMBL" id="MBM7702751.1"/>
    </source>
</evidence>
<comment type="subunit">
    <text evidence="7">Homotetramer and homodimer (in equilibrium).</text>
</comment>
<keyword evidence="12" id="KW-1185">Reference proteome</keyword>
<feature type="binding site" evidence="7">
    <location>
        <position position="12"/>
    </location>
    <ligand>
        <name>ATP</name>
        <dbReference type="ChEBI" id="CHEBI:30616"/>
    </ligand>
</feature>
<dbReference type="RefSeq" id="WP_205185971.1">
    <property type="nucleotide sequence ID" value="NZ_JAFBFC010000002.1"/>
</dbReference>
<dbReference type="PANTHER" id="PTHR10196">
    <property type="entry name" value="SUGAR KINASE"/>
    <property type="match status" value="1"/>
</dbReference>
<reference evidence="11 12" key="1">
    <citation type="submission" date="2021-01" db="EMBL/GenBank/DDBJ databases">
        <title>Genomic Encyclopedia of Type Strains, Phase IV (KMG-IV): sequencing the most valuable type-strain genomes for metagenomic binning, comparative biology and taxonomic classification.</title>
        <authorList>
            <person name="Goeker M."/>
        </authorList>
    </citation>
    <scope>NUCLEOTIDE SEQUENCE [LARGE SCALE GENOMIC DNA]</scope>
    <source>
        <strain evidence="11 12">DSM 104297</strain>
    </source>
</reference>
<feature type="binding site" evidence="7">
    <location>
        <position position="83"/>
    </location>
    <ligand>
        <name>sn-glycerol 3-phosphate</name>
        <dbReference type="ChEBI" id="CHEBI:57597"/>
    </ligand>
</feature>
<feature type="binding site" evidence="7">
    <location>
        <position position="134"/>
    </location>
    <ligand>
        <name>sn-glycerol 3-phosphate</name>
        <dbReference type="ChEBI" id="CHEBI:57597"/>
    </ligand>
</feature>
<feature type="binding site" evidence="7">
    <location>
        <position position="82"/>
    </location>
    <ligand>
        <name>sn-glycerol 3-phosphate</name>
        <dbReference type="ChEBI" id="CHEBI:57597"/>
    </ligand>
</feature>
<dbReference type="Proteomes" id="UP000809829">
    <property type="component" value="Unassembled WGS sequence"/>
</dbReference>
<feature type="modified residue" description="Phosphohistidine; by HPr" evidence="7">
    <location>
        <position position="230"/>
    </location>
</feature>
<feature type="binding site" evidence="7">
    <location>
        <position position="82"/>
    </location>
    <ligand>
        <name>glycerol</name>
        <dbReference type="ChEBI" id="CHEBI:17754"/>
    </ligand>
</feature>
<sequence>METYILSLDQGTTSSRAMLFNKKGEIVHVAQKEFTQHFPKPGWVEHNPNEIWGSVLAVIATCLSESGVTAQQIEGIGITNQRETTVVWDKNSGKPVYNAIVWQSRQTADICEELKEAGHNDTFRQKTGLLIDAYFSGTKVKWILDNVEGAREKAENGDLLFGTIDTWLIWKLSGGKAHVTDYSNASRTLMFNIYELKWDEELLAILGVPQSMLPEVKPSSEVYAHTVDYHFFGQSIPIAGAAGDQQAALFGQACYEKGMAKNTYGTGCFMLMNTGEQAVASEHGLLTTLAWGIDGKVEYALEGSIFVAGSAVQWLRDGLRMVKDAKDTEEYATKVESTDGVYLVPAFVGLGTPYWDSDVRGAMFGLTRGTTKEHLIRATLEALAYQTKDVLSAMEADSGITLKTLRVDGGAVKNNFLMQFQSDLLDVPVERPSVNETTALGAAYLAGLAVGYWKDKEEIAQQWNMEKSFEPNMDEEKREELYTGWKKAVHATMAFK</sequence>
<dbReference type="InterPro" id="IPR000577">
    <property type="entry name" value="Carb_kinase_FGGY"/>
</dbReference>
<evidence type="ECO:0000256" key="6">
    <source>
        <dbReference type="ARBA" id="ARBA00022840"/>
    </source>
</evidence>
<feature type="binding site" evidence="7">
    <location>
        <position position="244"/>
    </location>
    <ligand>
        <name>sn-glycerol 3-phosphate</name>
        <dbReference type="ChEBI" id="CHEBI:57597"/>
    </ligand>
</feature>
<feature type="binding site" evidence="7">
    <location>
        <position position="309"/>
    </location>
    <ligand>
        <name>ADP</name>
        <dbReference type="ChEBI" id="CHEBI:456216"/>
    </ligand>
</feature>
<dbReference type="InterPro" id="IPR018483">
    <property type="entry name" value="Carb_kinase_FGGY_CS"/>
</dbReference>
<dbReference type="PROSITE" id="PS00445">
    <property type="entry name" value="FGGY_KINASES_2"/>
    <property type="match status" value="1"/>
</dbReference>
<dbReference type="SUPFAM" id="SSF53067">
    <property type="entry name" value="Actin-like ATPase domain"/>
    <property type="match status" value="2"/>
</dbReference>
<evidence type="ECO:0000313" key="12">
    <source>
        <dbReference type="Proteomes" id="UP000809829"/>
    </source>
</evidence>
<dbReference type="NCBIfam" id="TIGR01311">
    <property type="entry name" value="glycerol_kin"/>
    <property type="match status" value="1"/>
</dbReference>
<feature type="domain" description="Carbohydrate kinase FGGY N-terminal" evidence="9">
    <location>
        <begin position="4"/>
        <end position="251"/>
    </location>
</feature>
<dbReference type="InterPro" id="IPR005999">
    <property type="entry name" value="Glycerol_kin"/>
</dbReference>
<dbReference type="Pfam" id="PF00370">
    <property type="entry name" value="FGGY_N"/>
    <property type="match status" value="1"/>
</dbReference>
<proteinExistence type="inferred from homology"/>
<feature type="binding site" evidence="7">
    <location>
        <position position="16"/>
    </location>
    <ligand>
        <name>ADP</name>
        <dbReference type="ChEBI" id="CHEBI:456216"/>
    </ligand>
</feature>
<dbReference type="NCBIfam" id="NF000756">
    <property type="entry name" value="PRK00047.1"/>
    <property type="match status" value="1"/>
</dbReference>
<dbReference type="EC" id="2.7.1.30" evidence="7"/>
<feature type="binding site" evidence="7">
    <location>
        <position position="410"/>
    </location>
    <ligand>
        <name>ATP</name>
        <dbReference type="ChEBI" id="CHEBI:30616"/>
    </ligand>
</feature>
<comment type="function">
    <text evidence="7">Key enzyme in the regulation of glycerol uptake and metabolism. Catalyzes the phosphorylation of glycerol to yield sn-glycerol 3-phosphate.</text>
</comment>
<dbReference type="Gene3D" id="3.30.420.40">
    <property type="match status" value="2"/>
</dbReference>
<dbReference type="EMBL" id="JAFBFC010000002">
    <property type="protein sequence ID" value="MBM7702751.1"/>
    <property type="molecule type" value="Genomic_DNA"/>
</dbReference>
<evidence type="ECO:0000256" key="2">
    <source>
        <dbReference type="ARBA" id="ARBA00022679"/>
    </source>
</evidence>
<dbReference type="PROSITE" id="PS00933">
    <property type="entry name" value="FGGY_KINASES_1"/>
    <property type="match status" value="1"/>
</dbReference>